<evidence type="ECO:0000313" key="1">
    <source>
        <dbReference type="Proteomes" id="UP000887579"/>
    </source>
</evidence>
<dbReference type="Proteomes" id="UP000887579">
    <property type="component" value="Unplaced"/>
</dbReference>
<proteinExistence type="predicted"/>
<reference evidence="2" key="1">
    <citation type="submission" date="2022-11" db="UniProtKB">
        <authorList>
            <consortium name="WormBaseParasite"/>
        </authorList>
    </citation>
    <scope>IDENTIFICATION</scope>
</reference>
<dbReference type="WBParaSite" id="ES5_v2.g28978.t1">
    <property type="protein sequence ID" value="ES5_v2.g28978.t1"/>
    <property type="gene ID" value="ES5_v2.g28978"/>
</dbReference>
<protein>
    <submittedName>
        <fullName evidence="2">ATP-dependent DNA helicase</fullName>
    </submittedName>
</protein>
<evidence type="ECO:0000313" key="2">
    <source>
        <dbReference type="WBParaSite" id="ES5_v2.g28978.t1"/>
    </source>
</evidence>
<name>A0AC34GH18_9BILA</name>
<sequence length="270" mass="30196">MAFTGIAAILLPEGRTCHKTLGLTVPLYSDSNSTITPNSKQGKKLLETDVFIWDEAPMAPKYALEIMDRLLRDLTKVDEPFGGKILLLGGDFRQLLPVRKNGTRAECINLSIKNSGLWEKFETLSLIQNMRADPDEAEFAEFLLKIGEAKVNDIYDNIEFPEGFEVETDLVEEIFGHLIQQKRYHDVASSAILSARNADVDELNKQVVDLLPCGGERRYTSVDTASDGEALQELLTQEYLNSLNPASLPPHELNLKKNTVVMLIRNMSQS</sequence>
<organism evidence="1 2">
    <name type="scientific">Panagrolaimus sp. ES5</name>
    <dbReference type="NCBI Taxonomy" id="591445"/>
    <lineage>
        <taxon>Eukaryota</taxon>
        <taxon>Metazoa</taxon>
        <taxon>Ecdysozoa</taxon>
        <taxon>Nematoda</taxon>
        <taxon>Chromadorea</taxon>
        <taxon>Rhabditida</taxon>
        <taxon>Tylenchina</taxon>
        <taxon>Panagrolaimomorpha</taxon>
        <taxon>Panagrolaimoidea</taxon>
        <taxon>Panagrolaimidae</taxon>
        <taxon>Panagrolaimus</taxon>
    </lineage>
</organism>
<accession>A0AC34GH18</accession>